<gene>
    <name evidence="2" type="ORF">PCASD_11219</name>
</gene>
<dbReference type="Proteomes" id="UP000235392">
    <property type="component" value="Unassembled WGS sequence"/>
</dbReference>
<evidence type="ECO:0000313" key="2">
    <source>
        <dbReference type="EMBL" id="PLW35141.1"/>
    </source>
</evidence>
<feature type="region of interest" description="Disordered" evidence="1">
    <location>
        <begin position="1"/>
        <end position="77"/>
    </location>
</feature>
<feature type="compositionally biased region" description="Polar residues" evidence="1">
    <location>
        <begin position="64"/>
        <end position="73"/>
    </location>
</feature>
<proteinExistence type="predicted"/>
<dbReference type="EMBL" id="PGCI01000183">
    <property type="protein sequence ID" value="PLW35141.1"/>
    <property type="molecule type" value="Genomic_DNA"/>
</dbReference>
<feature type="compositionally biased region" description="Low complexity" evidence="1">
    <location>
        <begin position="37"/>
        <end position="47"/>
    </location>
</feature>
<evidence type="ECO:0000256" key="1">
    <source>
        <dbReference type="SAM" id="MobiDB-lite"/>
    </source>
</evidence>
<reference evidence="2 3" key="1">
    <citation type="submission" date="2017-11" db="EMBL/GenBank/DDBJ databases">
        <title>De novo assembly and phasing of dikaryotic genomes from two isolates of Puccinia coronata f. sp. avenae, the causal agent of oat crown rust.</title>
        <authorList>
            <person name="Miller M.E."/>
            <person name="Zhang Y."/>
            <person name="Omidvar V."/>
            <person name="Sperschneider J."/>
            <person name="Schwessinger B."/>
            <person name="Raley C."/>
            <person name="Palmer J.M."/>
            <person name="Garnica D."/>
            <person name="Upadhyaya N."/>
            <person name="Rathjen J."/>
            <person name="Taylor J.M."/>
            <person name="Park R.F."/>
            <person name="Dodds P.N."/>
            <person name="Hirsch C.D."/>
            <person name="Kianian S.F."/>
            <person name="Figueroa M."/>
        </authorList>
    </citation>
    <scope>NUCLEOTIDE SEQUENCE [LARGE SCALE GENOMIC DNA]</scope>
    <source>
        <strain evidence="2">12SD80</strain>
    </source>
</reference>
<name>A0A2N5UBM5_9BASI</name>
<dbReference type="AlphaFoldDB" id="A0A2N5UBM5"/>
<accession>A0A2N5UBM5</accession>
<evidence type="ECO:0000313" key="3">
    <source>
        <dbReference type="Proteomes" id="UP000235392"/>
    </source>
</evidence>
<sequence length="349" mass="37749">MSESRPGPVGKQVPCIKLVLRPATSGKKEPVGRGQGPDSSSPLSSPAADDEYSLEKDTSLVPPGTQSDANLAGTSGGCRSKITVWFEEKDLPANSSAPIARPSNKPPHPQSQDPVGGNDTKRKKIASAKLDTGVELVLSNTIAEAGARPANKRQQSQDPRRNNGLKRQKTVPARLDTGRNQRPVTIDLNETLILTAKLPESNSPVVLVADCNAERPLISPTRFLVSDMGEVVDQPFTFFAPDDYLRLSPGDQACLLRLKKSKSWPVFLPSVNFQKPSATRAVGCIRPDSSRLNPFVKAELKKLSEDFSREQAHLDETLGLSVTQVMEAINTRMIELAEAATQITRGKSL</sequence>
<feature type="region of interest" description="Disordered" evidence="1">
    <location>
        <begin position="145"/>
        <end position="173"/>
    </location>
</feature>
<protein>
    <submittedName>
        <fullName evidence="2">Uncharacterized protein</fullName>
    </submittedName>
</protein>
<organism evidence="2 3">
    <name type="scientific">Puccinia coronata f. sp. avenae</name>
    <dbReference type="NCBI Taxonomy" id="200324"/>
    <lineage>
        <taxon>Eukaryota</taxon>
        <taxon>Fungi</taxon>
        <taxon>Dikarya</taxon>
        <taxon>Basidiomycota</taxon>
        <taxon>Pucciniomycotina</taxon>
        <taxon>Pucciniomycetes</taxon>
        <taxon>Pucciniales</taxon>
        <taxon>Pucciniaceae</taxon>
        <taxon>Puccinia</taxon>
    </lineage>
</organism>
<feature type="region of interest" description="Disordered" evidence="1">
    <location>
        <begin position="93"/>
        <end position="122"/>
    </location>
</feature>
<comment type="caution">
    <text evidence="2">The sequence shown here is derived from an EMBL/GenBank/DDBJ whole genome shotgun (WGS) entry which is preliminary data.</text>
</comment>